<evidence type="ECO:0000313" key="2">
    <source>
        <dbReference type="EMBL" id="EPT04000.1"/>
    </source>
</evidence>
<dbReference type="HOGENOM" id="CLU_2203200_0_0_1"/>
<keyword evidence="3" id="KW-1185">Reference proteome</keyword>
<name>S8G0X8_FOMSC</name>
<dbReference type="STRING" id="743788.S8G0X8"/>
<evidence type="ECO:0000256" key="1">
    <source>
        <dbReference type="SAM" id="MobiDB-lite"/>
    </source>
</evidence>
<dbReference type="Proteomes" id="UP000015241">
    <property type="component" value="Unassembled WGS sequence"/>
</dbReference>
<dbReference type="EMBL" id="KE504128">
    <property type="protein sequence ID" value="EPT04000.1"/>
    <property type="molecule type" value="Genomic_DNA"/>
</dbReference>
<sequence length="108" mass="11683">MLPELAIFAAAGGSTEGLKRCMLAHIRENNPNAVIDLFQQYRSLLDTRTPLQDLDQQESREDAPVPGAQELPAAEGYVRSPASSLIRPEILLAVVTAYAMLNSFSGAL</sequence>
<reference evidence="2 3" key="1">
    <citation type="journal article" date="2012" name="Science">
        <title>The Paleozoic origin of enzymatic lignin decomposition reconstructed from 31 fungal genomes.</title>
        <authorList>
            <person name="Floudas D."/>
            <person name="Binder M."/>
            <person name="Riley R."/>
            <person name="Barry K."/>
            <person name="Blanchette R.A."/>
            <person name="Henrissat B."/>
            <person name="Martinez A.T."/>
            <person name="Otillar R."/>
            <person name="Spatafora J.W."/>
            <person name="Yadav J.S."/>
            <person name="Aerts A."/>
            <person name="Benoit I."/>
            <person name="Boyd A."/>
            <person name="Carlson A."/>
            <person name="Copeland A."/>
            <person name="Coutinho P.M."/>
            <person name="de Vries R.P."/>
            <person name="Ferreira P."/>
            <person name="Findley K."/>
            <person name="Foster B."/>
            <person name="Gaskell J."/>
            <person name="Glotzer D."/>
            <person name="Gorecki P."/>
            <person name="Heitman J."/>
            <person name="Hesse C."/>
            <person name="Hori C."/>
            <person name="Igarashi K."/>
            <person name="Jurgens J.A."/>
            <person name="Kallen N."/>
            <person name="Kersten P."/>
            <person name="Kohler A."/>
            <person name="Kuees U."/>
            <person name="Kumar T.K.A."/>
            <person name="Kuo A."/>
            <person name="LaButti K."/>
            <person name="Larrondo L.F."/>
            <person name="Lindquist E."/>
            <person name="Ling A."/>
            <person name="Lombard V."/>
            <person name="Lucas S."/>
            <person name="Lundell T."/>
            <person name="Martin R."/>
            <person name="McLaughlin D.J."/>
            <person name="Morgenstern I."/>
            <person name="Morin E."/>
            <person name="Murat C."/>
            <person name="Nagy L.G."/>
            <person name="Nolan M."/>
            <person name="Ohm R.A."/>
            <person name="Patyshakuliyeva A."/>
            <person name="Rokas A."/>
            <person name="Ruiz-Duenas F.J."/>
            <person name="Sabat G."/>
            <person name="Salamov A."/>
            <person name="Samejima M."/>
            <person name="Schmutz J."/>
            <person name="Slot J.C."/>
            <person name="St John F."/>
            <person name="Stenlid J."/>
            <person name="Sun H."/>
            <person name="Sun S."/>
            <person name="Syed K."/>
            <person name="Tsang A."/>
            <person name="Wiebenga A."/>
            <person name="Young D."/>
            <person name="Pisabarro A."/>
            <person name="Eastwood D.C."/>
            <person name="Martin F."/>
            <person name="Cullen D."/>
            <person name="Grigoriev I.V."/>
            <person name="Hibbett D.S."/>
        </authorList>
    </citation>
    <scope>NUCLEOTIDE SEQUENCE</scope>
    <source>
        <strain evidence="3">FP-58527</strain>
    </source>
</reference>
<accession>S8G0X8</accession>
<gene>
    <name evidence="2" type="ORF">FOMPIDRAFT_1083812</name>
</gene>
<dbReference type="AlphaFoldDB" id="S8G0X8"/>
<evidence type="ECO:0000313" key="3">
    <source>
        <dbReference type="Proteomes" id="UP000015241"/>
    </source>
</evidence>
<proteinExistence type="predicted"/>
<dbReference type="InParanoid" id="S8G0X8"/>
<feature type="non-terminal residue" evidence="2">
    <location>
        <position position="108"/>
    </location>
</feature>
<protein>
    <submittedName>
        <fullName evidence="2">Uncharacterized protein</fullName>
    </submittedName>
</protein>
<organism evidence="2 3">
    <name type="scientific">Fomitopsis schrenkii</name>
    <name type="common">Brown rot fungus</name>
    <dbReference type="NCBI Taxonomy" id="2126942"/>
    <lineage>
        <taxon>Eukaryota</taxon>
        <taxon>Fungi</taxon>
        <taxon>Dikarya</taxon>
        <taxon>Basidiomycota</taxon>
        <taxon>Agaricomycotina</taxon>
        <taxon>Agaricomycetes</taxon>
        <taxon>Polyporales</taxon>
        <taxon>Fomitopsis</taxon>
    </lineage>
</organism>
<feature type="region of interest" description="Disordered" evidence="1">
    <location>
        <begin position="49"/>
        <end position="80"/>
    </location>
</feature>